<keyword evidence="1 2" id="KW-0812">Transmembrane</keyword>
<sequence>MDFHTTKGSLIKIIGLDFSPQSKKLTATMKLFRILCIPVFLYFAYLQLNDPDPYLWFPIYAFVALIAFASLFYPVPKFVGWILIPIYLVLAGYYFAHSPYFGMEVEEVREFLGLLIACAAVALLVFKK</sequence>
<dbReference type="PANTHER" id="PTHR34262:SF1">
    <property type="entry name" value="TRANSMEMBRANE PROTEIN 220"/>
    <property type="match status" value="1"/>
</dbReference>
<dbReference type="Proteomes" id="UP000294684">
    <property type="component" value="Unassembled WGS sequence"/>
</dbReference>
<proteinExistence type="predicted"/>
<dbReference type="InterPro" id="IPR029377">
    <property type="entry name" value="TMEM220"/>
</dbReference>
<name>A0A4R8MRY7_LEPME</name>
<feature type="transmembrane region" description="Helical" evidence="1">
    <location>
        <begin position="31"/>
        <end position="48"/>
    </location>
</feature>
<accession>A0A4R8MRY7</accession>
<keyword evidence="1" id="KW-1133">Transmembrane helix</keyword>
<gene>
    <name evidence="2" type="ORF">CLV96_0871</name>
</gene>
<evidence type="ECO:0000313" key="2">
    <source>
        <dbReference type="EMBL" id="TDY71894.1"/>
    </source>
</evidence>
<comment type="caution">
    <text evidence="2">The sequence shown here is derived from an EMBL/GenBank/DDBJ whole genome shotgun (WGS) entry which is preliminary data.</text>
</comment>
<organism evidence="2 3">
    <name type="scientific">Leptospira meyeri</name>
    <dbReference type="NCBI Taxonomy" id="29508"/>
    <lineage>
        <taxon>Bacteria</taxon>
        <taxon>Pseudomonadati</taxon>
        <taxon>Spirochaetota</taxon>
        <taxon>Spirochaetia</taxon>
        <taxon>Leptospirales</taxon>
        <taxon>Leptospiraceae</taxon>
        <taxon>Leptospira</taxon>
    </lineage>
</organism>
<keyword evidence="1" id="KW-0472">Membrane</keyword>
<dbReference type="PANTHER" id="PTHR34262">
    <property type="entry name" value="TRANSMEMBRANE PROTEIN 220"/>
    <property type="match status" value="1"/>
</dbReference>
<evidence type="ECO:0000256" key="1">
    <source>
        <dbReference type="SAM" id="Phobius"/>
    </source>
</evidence>
<dbReference type="AlphaFoldDB" id="A0A4R8MRY7"/>
<dbReference type="STRING" id="1193051.LEP1GSC017_3090"/>
<dbReference type="EMBL" id="SORO01000001">
    <property type="protein sequence ID" value="TDY71894.1"/>
    <property type="molecule type" value="Genomic_DNA"/>
</dbReference>
<feature type="transmembrane region" description="Helical" evidence="1">
    <location>
        <begin position="78"/>
        <end position="96"/>
    </location>
</feature>
<feature type="transmembrane region" description="Helical" evidence="1">
    <location>
        <begin position="54"/>
        <end position="73"/>
    </location>
</feature>
<feature type="transmembrane region" description="Helical" evidence="1">
    <location>
        <begin position="108"/>
        <end position="126"/>
    </location>
</feature>
<evidence type="ECO:0000313" key="3">
    <source>
        <dbReference type="Proteomes" id="UP000294684"/>
    </source>
</evidence>
<keyword evidence="3" id="KW-1185">Reference proteome</keyword>
<protein>
    <submittedName>
        <fullName evidence="2">Transmembrane family 220 protein</fullName>
    </submittedName>
</protein>
<reference evidence="2 3" key="1">
    <citation type="submission" date="2019-03" db="EMBL/GenBank/DDBJ databases">
        <title>Genomic Encyclopedia of Archaeal and Bacterial Type Strains, Phase II (KMG-II): from individual species to whole genera.</title>
        <authorList>
            <person name="Goeker M."/>
        </authorList>
    </citation>
    <scope>NUCLEOTIDE SEQUENCE [LARGE SCALE GENOMIC DNA]</scope>
    <source>
        <strain evidence="2 3">DSM 21537</strain>
    </source>
</reference>
<dbReference type="Pfam" id="PF15071">
    <property type="entry name" value="TMEM220"/>
    <property type="match status" value="1"/>
</dbReference>